<keyword evidence="8 16" id="KW-0418">Kinase</keyword>
<dbReference type="PROSITE" id="PS51455">
    <property type="entry name" value="PIPK"/>
    <property type="match status" value="1"/>
</dbReference>
<comment type="catalytic activity">
    <reaction evidence="1">
        <text>a 1,2-diacyl-sn-glycero-3-phospho-(1D-myo-inositol 4-phosphate) + ATP = a 1,2-diacyl-sn-glycero-3-phospho-(1D-myo-inositol-4,5-bisphosphate) + ADP + H(+)</text>
        <dbReference type="Rhea" id="RHEA:14425"/>
        <dbReference type="ChEBI" id="CHEBI:15378"/>
        <dbReference type="ChEBI" id="CHEBI:30616"/>
        <dbReference type="ChEBI" id="CHEBI:58178"/>
        <dbReference type="ChEBI" id="CHEBI:58456"/>
        <dbReference type="ChEBI" id="CHEBI:456216"/>
        <dbReference type="EC" id="2.7.1.68"/>
    </reaction>
</comment>
<evidence type="ECO:0000256" key="12">
    <source>
        <dbReference type="ARBA" id="ARBA00078403"/>
    </source>
</evidence>
<evidence type="ECO:0000256" key="6">
    <source>
        <dbReference type="ARBA" id="ARBA00022679"/>
    </source>
</evidence>
<name>A0AAV5AKQ7_9AGAM</name>
<dbReference type="PANTHER" id="PTHR12792:SF0">
    <property type="entry name" value="SEPARIN"/>
    <property type="match status" value="1"/>
</dbReference>
<dbReference type="InterPro" id="IPR019734">
    <property type="entry name" value="TPR_rpt"/>
</dbReference>
<feature type="region of interest" description="Disordered" evidence="17">
    <location>
        <begin position="2161"/>
        <end position="2183"/>
    </location>
</feature>
<evidence type="ECO:0000256" key="4">
    <source>
        <dbReference type="ARBA" id="ARBA00012489"/>
    </source>
</evidence>
<gene>
    <name evidence="20" type="ORF">Clacol_009271</name>
</gene>
<evidence type="ECO:0000256" key="16">
    <source>
        <dbReference type="PROSITE-ProRule" id="PRU00781"/>
    </source>
</evidence>
<evidence type="ECO:0000256" key="3">
    <source>
        <dbReference type="ARBA" id="ARBA00012172"/>
    </source>
</evidence>
<dbReference type="Gene3D" id="3.30.810.10">
    <property type="entry name" value="2-Layer Sandwich"/>
    <property type="match status" value="1"/>
</dbReference>
<keyword evidence="6 16" id="KW-0808">Transferase</keyword>
<protein>
    <recommendedName>
        <fullName evidence="14">1-phosphatidylinositol 4-phosphate kinase</fullName>
        <ecNumber evidence="3">2.7.1.68</ecNumber>
        <ecNumber evidence="4">3.4.22.49</ecNumber>
    </recommendedName>
    <alternativeName>
        <fullName evidence="12">Diphosphoinositide kinase</fullName>
    </alternativeName>
    <alternativeName>
        <fullName evidence="13">PIP5K</fullName>
    </alternativeName>
</protein>
<keyword evidence="11 16" id="KW-0067">ATP-binding</keyword>
<dbReference type="SUPFAM" id="SSF56104">
    <property type="entry name" value="SAICAR synthase-like"/>
    <property type="match status" value="1"/>
</dbReference>
<dbReference type="GO" id="GO:0051307">
    <property type="term" value="P:meiotic chromosome separation"/>
    <property type="evidence" value="ECO:0007669"/>
    <property type="project" value="TreeGrafter"/>
</dbReference>
<dbReference type="Proteomes" id="UP001050691">
    <property type="component" value="Unassembled WGS sequence"/>
</dbReference>
<organism evidence="20 21">
    <name type="scientific">Clathrus columnatus</name>
    <dbReference type="NCBI Taxonomy" id="1419009"/>
    <lineage>
        <taxon>Eukaryota</taxon>
        <taxon>Fungi</taxon>
        <taxon>Dikarya</taxon>
        <taxon>Basidiomycota</taxon>
        <taxon>Agaricomycotina</taxon>
        <taxon>Agaricomycetes</taxon>
        <taxon>Phallomycetidae</taxon>
        <taxon>Phallales</taxon>
        <taxon>Clathraceae</taxon>
        <taxon>Clathrus</taxon>
    </lineage>
</organism>
<dbReference type="FunFam" id="3.30.800.10:FF:000009">
    <property type="entry name" value="Phosphatidylinositol 4-phosphate 5-kinase its3"/>
    <property type="match status" value="1"/>
</dbReference>
<evidence type="ECO:0000313" key="21">
    <source>
        <dbReference type="Proteomes" id="UP001050691"/>
    </source>
</evidence>
<evidence type="ECO:0000256" key="11">
    <source>
        <dbReference type="ARBA" id="ARBA00022840"/>
    </source>
</evidence>
<evidence type="ECO:0000256" key="13">
    <source>
        <dbReference type="ARBA" id="ARBA00080374"/>
    </source>
</evidence>
<dbReference type="GO" id="GO:0016308">
    <property type="term" value="F:1-phosphatidylinositol-4-phosphate 5-kinase activity"/>
    <property type="evidence" value="ECO:0007669"/>
    <property type="project" value="UniProtKB-EC"/>
</dbReference>
<feature type="region of interest" description="Disordered" evidence="17">
    <location>
        <begin position="2088"/>
        <end position="2119"/>
    </location>
</feature>
<dbReference type="GO" id="GO:0005634">
    <property type="term" value="C:nucleus"/>
    <property type="evidence" value="ECO:0007669"/>
    <property type="project" value="InterPro"/>
</dbReference>
<proteinExistence type="predicted"/>
<dbReference type="CDD" id="cd17303">
    <property type="entry name" value="PIPKc_PIP5K_yeast_like"/>
    <property type="match status" value="1"/>
</dbReference>
<dbReference type="Gene3D" id="1.25.40.10">
    <property type="entry name" value="Tetratricopeptide repeat domain"/>
    <property type="match status" value="1"/>
</dbReference>
<dbReference type="GO" id="GO:0046854">
    <property type="term" value="P:phosphatidylinositol phosphate biosynthetic process"/>
    <property type="evidence" value="ECO:0007669"/>
    <property type="project" value="UniProtKB-ARBA"/>
</dbReference>
<dbReference type="GO" id="GO:0006508">
    <property type="term" value="P:proteolysis"/>
    <property type="evidence" value="ECO:0007669"/>
    <property type="project" value="InterPro"/>
</dbReference>
<evidence type="ECO:0000256" key="1">
    <source>
        <dbReference type="ARBA" id="ARBA00000444"/>
    </source>
</evidence>
<dbReference type="EMBL" id="BPWL01000010">
    <property type="protein sequence ID" value="GJJ15000.1"/>
    <property type="molecule type" value="Genomic_DNA"/>
</dbReference>
<dbReference type="Pfam" id="PF03568">
    <property type="entry name" value="Separin_C"/>
    <property type="match status" value="1"/>
</dbReference>
<evidence type="ECO:0000256" key="8">
    <source>
        <dbReference type="ARBA" id="ARBA00022777"/>
    </source>
</evidence>
<keyword evidence="10" id="KW-0159">Chromosome partition</keyword>
<dbReference type="Gene3D" id="3.30.800.10">
    <property type="entry name" value="Phosphatidylinositol Phosphate Kinase II Beta"/>
    <property type="match status" value="1"/>
</dbReference>
<feature type="domain" description="PIPK" evidence="18">
    <location>
        <begin position="2335"/>
        <end position="2739"/>
    </location>
</feature>
<accession>A0AAV5AKQ7</accession>
<evidence type="ECO:0000256" key="10">
    <source>
        <dbReference type="ARBA" id="ARBA00022829"/>
    </source>
</evidence>
<evidence type="ECO:0000313" key="20">
    <source>
        <dbReference type="EMBL" id="GJJ15000.1"/>
    </source>
</evidence>
<dbReference type="SMART" id="SM00330">
    <property type="entry name" value="PIPKc"/>
    <property type="match status" value="1"/>
</dbReference>
<dbReference type="InterPro" id="IPR030397">
    <property type="entry name" value="SEPARIN_core_dom"/>
</dbReference>
<evidence type="ECO:0000256" key="7">
    <source>
        <dbReference type="ARBA" id="ARBA00022741"/>
    </source>
</evidence>
<evidence type="ECO:0000256" key="14">
    <source>
        <dbReference type="ARBA" id="ARBA00082306"/>
    </source>
</evidence>
<comment type="catalytic activity">
    <reaction evidence="2">
        <text>All bonds known to be hydrolyzed by this endopeptidase have arginine in P1 and an acidic residue in P4. P6 is often occupied by an acidic residue or by a hydroxy-amino-acid residue, the phosphorylation of which enhances cleavage.</text>
        <dbReference type="EC" id="3.4.22.49"/>
    </reaction>
</comment>
<dbReference type="GO" id="GO:0005737">
    <property type="term" value="C:cytoplasm"/>
    <property type="evidence" value="ECO:0007669"/>
    <property type="project" value="TreeGrafter"/>
</dbReference>
<feature type="repeat" description="TPR" evidence="15">
    <location>
        <begin position="619"/>
        <end position="652"/>
    </location>
</feature>
<dbReference type="PROSITE" id="PS50005">
    <property type="entry name" value="TPR"/>
    <property type="match status" value="1"/>
</dbReference>
<evidence type="ECO:0000256" key="2">
    <source>
        <dbReference type="ARBA" id="ARBA00000451"/>
    </source>
</evidence>
<dbReference type="PROSITE" id="PS51700">
    <property type="entry name" value="SEPARIN"/>
    <property type="match status" value="1"/>
</dbReference>
<evidence type="ECO:0000256" key="5">
    <source>
        <dbReference type="ARBA" id="ARBA00022553"/>
    </source>
</evidence>
<evidence type="ECO:0000256" key="9">
    <source>
        <dbReference type="ARBA" id="ARBA00022801"/>
    </source>
</evidence>
<dbReference type="InterPro" id="IPR027483">
    <property type="entry name" value="PInositol-4-P-4/5-kinase_C_sf"/>
</dbReference>
<dbReference type="GO" id="GO:0044732">
    <property type="term" value="C:mitotic spindle pole body"/>
    <property type="evidence" value="ECO:0007669"/>
    <property type="project" value="TreeGrafter"/>
</dbReference>
<keyword evidence="9" id="KW-0378">Hydrolase</keyword>
<keyword evidence="21" id="KW-1185">Reference proteome</keyword>
<feature type="domain" description="Peptidase C50" evidence="19">
    <location>
        <begin position="1841"/>
        <end position="1940"/>
    </location>
</feature>
<dbReference type="GO" id="GO:0004197">
    <property type="term" value="F:cysteine-type endopeptidase activity"/>
    <property type="evidence" value="ECO:0007669"/>
    <property type="project" value="InterPro"/>
</dbReference>
<dbReference type="EC" id="2.7.1.68" evidence="3"/>
<reference evidence="20" key="1">
    <citation type="submission" date="2021-10" db="EMBL/GenBank/DDBJ databases">
        <title>De novo Genome Assembly of Clathrus columnatus (Basidiomycota, Fungi) Using Illumina and Nanopore Sequence Data.</title>
        <authorList>
            <person name="Ogiso-Tanaka E."/>
            <person name="Itagaki H."/>
            <person name="Hosoya T."/>
            <person name="Hosaka K."/>
        </authorList>
    </citation>
    <scope>NUCLEOTIDE SEQUENCE</scope>
    <source>
        <strain evidence="20">MO-923</strain>
    </source>
</reference>
<evidence type="ECO:0000256" key="17">
    <source>
        <dbReference type="SAM" id="MobiDB-lite"/>
    </source>
</evidence>
<dbReference type="InterPro" id="IPR011990">
    <property type="entry name" value="TPR-like_helical_dom_sf"/>
</dbReference>
<dbReference type="InterPro" id="IPR005314">
    <property type="entry name" value="Peptidase_C50"/>
</dbReference>
<dbReference type="InterPro" id="IPR027484">
    <property type="entry name" value="PInositol-4-P-5-kinase_N"/>
</dbReference>
<comment type="caution">
    <text evidence="20">The sequence shown here is derived from an EMBL/GenBank/DDBJ whole genome shotgun (WGS) entry which is preliminary data.</text>
</comment>
<feature type="region of interest" description="Disordered" evidence="17">
    <location>
        <begin position="855"/>
        <end position="900"/>
    </location>
</feature>
<dbReference type="EC" id="3.4.22.49" evidence="4"/>
<evidence type="ECO:0000259" key="19">
    <source>
        <dbReference type="PROSITE" id="PS51700"/>
    </source>
</evidence>
<keyword evidence="15" id="KW-0802">TPR repeat</keyword>
<dbReference type="PANTHER" id="PTHR12792">
    <property type="entry name" value="EXTRA SPINDLE POLES 1-RELATED"/>
    <property type="match status" value="1"/>
</dbReference>
<feature type="region of interest" description="Disordered" evidence="17">
    <location>
        <begin position="2024"/>
        <end position="2044"/>
    </location>
</feature>
<dbReference type="InterPro" id="IPR002498">
    <property type="entry name" value="PInositol-4-P-4/5-kinase_core"/>
</dbReference>
<dbReference type="GO" id="GO:0005524">
    <property type="term" value="F:ATP binding"/>
    <property type="evidence" value="ECO:0007669"/>
    <property type="project" value="UniProtKB-UniRule"/>
</dbReference>
<feature type="compositionally biased region" description="Polar residues" evidence="17">
    <location>
        <begin position="2164"/>
        <end position="2177"/>
    </location>
</feature>
<keyword evidence="5" id="KW-0597">Phosphoprotein</keyword>
<evidence type="ECO:0000256" key="15">
    <source>
        <dbReference type="PROSITE-ProRule" id="PRU00339"/>
    </source>
</evidence>
<sequence length="2751" mass="309199">MPPIRSASKLSSKTATNLPLSDLLSDPLNYDDALLRRFTAELNLSDASLKKQKTLDTRKLAMSAANLSSQCLGNIVRDGWKASDPSTMNGVSMNSVLSIFRVFTTAIRSLRDALMKSLDVERVVSSFIGKVVALELFQAALDLLWETKPYIAALYHDSSDFPQAPKRLVGNPPKAFPLGQYYSLLRYPMPPPTDPVITLLICTSIVQSLMAITALLSSSSSPVDTLVSYLEGSVLLDWVFVCSNEQQDSLLSRSHKAIALTLSDIDIQSDLALRLRMWSLRCLLHKPTLDPEMFWLQAVRYLITHGKPLHSARLYDQAASEAIMFFDSVIPLAKSRKDHKAFMSGSTYGKFCETILVFAQKGSNAAEAQRIVEFVKPDVKNESNSGEASRAHHTVIFGHALNTLERISGTDDDREAIESLTKCCTILSNDITVFVGADGNPKLIPCLEKLRRLCACHVEERKGGEQLRKTIITFCDSFIQGVERHKQKSDKAYVSELYTCAIDSLCSLAKSSLIPGQAWTYVRTYEYLNRATALIEIPLLPDAPNLDCSIKWVKCVSGASMNTAIALYRIDNYSHAIRFLASCCTLTTTLWDFLAAGDKRSSSIKLVEEARTYLRLALTKRWELLGDCYSKTGDRKLAHQAFIKALRFSPLGDLNDASSSLHPEEIFTQPRFKRTGNLIERITYIAAFDLIMQEHTSLHIDLVSEVPSQILGLILEQQVTSLEKGASKPEVKLAIDGLLKDTLKLYDTQYPIRRARILIWRVRLAYRNDDMEFPTSTVIAEIFSLLQIADSSDQDQGLMHFRRQYEAMGFMWGGLLLHQRSELHDKVTPMIIQQATSAGFILEELFLCRATKSPPKADRLNKQPSASAPPTKVPRIATRTSPRKKPVVVKASPVTPKSRRKIHDTSLETIEVPLPQASPDSFPFAIDPRLSSLIGHAPFKIRFLAILQQMATLSLHPAANAEAAMEYAKLGKNKRALAIFVHTLKALDNTNPKVVLNTTRILVLLGYAEVLARHGNSVKSMQLYEEARLLFQSIEHNPSYSSSSEKLKNKAQIIELSARAARVYALINVAKVLHQLIGDWLLTSLQGNLHTSLSALRQSLKLWNRAYETLLRVSPDSGVVKSNGTISNPFDMGPLSTALPRLGNEVEIEKETYRRNSLTEHIHWCIAEGLFRALLDLADAYFLQGSIRGSEYLVEQARSLATAINSTNYVGRAITSMVEIYLHRRMLEDANSSLHTGNKLIGDSDNINAAEIARLSAQYQQLLDNNSQATSLYTKAMALMSDFNKILSGWERPLSSPRRSSTGMSDSNSEIDIFIPDFQAAILAQQIWLQRNASRSVVNELMRKLDALPSSTQIQLEKAVISAKLALHEAYAKFRSDIFLSSLPESTIAIPMGLVSKDGKNPSIGTKILTEMLSLAQTCFEETLQRVRNYGKVTYAREALLSLTTLRLFKASLGHSNNDDASVAINLLHASAALTLRRELVEAIDQKFPTLLRDDFAWPSLSEHGQYQIPTMLIEEDGDRDAVLKMYWSALRSRYIHDHNLEDVKNNPIDVLPDNWTVINISLTDDKNTILISRQCPTTQPLIFCVPIDRQGRKENENEHFTFEDGSLKLKEILGQSDQIAKTAKDVASDDRNSKVAWWAKRTALDKQLREFLENIEFCWLGGFKTVLHERRQISIDELNAIGDRMVKVFQRVLVSEKKRIARLKFNPTLVECFLTLPSQCRQEELEDIIYFILDLYQFHGIHIPLSEIDIDELAVQFRSILEECTVRKFAPVEDAHLFLVLDKNVQGIPWESIPFLRGRSVSRIPSLSFLLDRVEFAKVQRQLKNIPVSEKMTGKAVVNPKNVYFILNPSGDLERSQARFEPWLKEMSDRSIGWKGTIGRNPSELEFTDALKQKDLVIYIGHGGAEQYVRSNKIKHLPCCAATMLWGCSSGFLHEMGDFDRHGTPYNYMIAGCPTLIACLWDVTDNELDRFSQSVFDKLRLNGENINNWKDDGSVSVVTAVAESREWSLTDAMTTTLTMTLPSQYTTASPSSPISSRPGPHSPTASYYSASGFISGSSLSSSPPTNTSLFASGETVNPLHAITQEATNKGISEEGKRQAVKNAAESLNGKADGNKYLPQPLTEKVNKALATVIDTVSLTPDHVAPQTHSSSPVPLTAIESEEQPQPTHSTFLPSTQAEEKSDKLHMRYSTVDGARDLNLSSFSFRPGIVPPKPNSGFQVLSRPSGEELPSLTKNDVLLHPSSASGSSIIHRRRNTTGGVLPQRPSNQLSSIHNHLSVHRPSDLPAFVDSDILEQANQIRKQRLSKRAKAEAKAEAEARAPKEKEEEVLVGNLIGEDHVNYVLMYNMLTGIRVAVSRCQAKNRRALTDEDFTARHKFSFDIIGNELTPSAKYDFKFKDYAPWVFRELREDYFCLDPADYLLSLTAKYILSELGSPGKSGSFFYFSRDYRFIIKTIHHSEHKFLLKILKEYYSHVKSNPNTLLSRFYGLHRVKLPHGRKIHFVIMNNLFPPHRDIHETYDLKGSTVGRIYPEEKAAHNPRAVLKDLNWIDRKRQLELGPEKRAYLAEQLRLDLEFLKKVNVMDYSLLVGIHSMERGNRDNLRSNTLRVFSPDVPRARRRSSHAKINKEDAVALKRAMRRLDPKALGTDRDTTKLPDQEPVDDRQYFVFYRDEGGYRATDEFNQPNDTIYYLGIIDICTPYNVVKKVEHFWKGLSADRHKISPVNPVEYAQRFFNFLTAVMRGGDGGERFKAE</sequence>
<dbReference type="GO" id="GO:0072686">
    <property type="term" value="C:mitotic spindle"/>
    <property type="evidence" value="ECO:0007669"/>
    <property type="project" value="TreeGrafter"/>
</dbReference>
<keyword evidence="7 16" id="KW-0547">Nucleotide-binding</keyword>
<evidence type="ECO:0000259" key="18">
    <source>
        <dbReference type="PROSITE" id="PS51455"/>
    </source>
</evidence>
<dbReference type="Pfam" id="PF01504">
    <property type="entry name" value="PIP5K"/>
    <property type="match status" value="1"/>
</dbReference>